<protein>
    <recommendedName>
        <fullName evidence="7">Orm1 type endoplasmic reticulum protein</fullName>
    </recommendedName>
</protein>
<proteinExistence type="predicted"/>
<keyword evidence="4" id="KW-0472">Membrane</keyword>
<dbReference type="AlphaFoldDB" id="A0A4Z0A495"/>
<keyword evidence="3" id="KW-1133">Transmembrane helix</keyword>
<evidence type="ECO:0000313" key="6">
    <source>
        <dbReference type="Proteomes" id="UP000298061"/>
    </source>
</evidence>
<evidence type="ECO:0000313" key="5">
    <source>
        <dbReference type="EMBL" id="TFY80508.1"/>
    </source>
</evidence>
<dbReference type="EMBL" id="SFCI01000328">
    <property type="protein sequence ID" value="TFY80508.1"/>
    <property type="molecule type" value="Genomic_DNA"/>
</dbReference>
<keyword evidence="6" id="KW-1185">Reference proteome</keyword>
<organism evidence="5 6">
    <name type="scientific">Hericium alpestre</name>
    <dbReference type="NCBI Taxonomy" id="135208"/>
    <lineage>
        <taxon>Eukaryota</taxon>
        <taxon>Fungi</taxon>
        <taxon>Dikarya</taxon>
        <taxon>Basidiomycota</taxon>
        <taxon>Agaricomycotina</taxon>
        <taxon>Agaricomycetes</taxon>
        <taxon>Russulales</taxon>
        <taxon>Hericiaceae</taxon>
        <taxon>Hericium</taxon>
    </lineage>
</organism>
<dbReference type="Proteomes" id="UP000298061">
    <property type="component" value="Unassembled WGS sequence"/>
</dbReference>
<comment type="subcellular location">
    <subcellularLocation>
        <location evidence="1">Membrane</location>
        <topology evidence="1">Multi-pass membrane protein</topology>
    </subcellularLocation>
</comment>
<dbReference type="PANTHER" id="PTHR12665">
    <property type="entry name" value="ORMDL PROTEINS"/>
    <property type="match status" value="1"/>
</dbReference>
<keyword evidence="2" id="KW-0812">Transmembrane</keyword>
<evidence type="ECO:0000256" key="1">
    <source>
        <dbReference type="ARBA" id="ARBA00004141"/>
    </source>
</evidence>
<reference evidence="5 6" key="1">
    <citation type="submission" date="2019-02" db="EMBL/GenBank/DDBJ databases">
        <title>Genome sequencing of the rare red list fungi Hericium alpestre (H. flagellum).</title>
        <authorList>
            <person name="Buettner E."/>
            <person name="Kellner H."/>
        </authorList>
    </citation>
    <scope>NUCLEOTIDE SEQUENCE [LARGE SCALE GENOMIC DNA]</scope>
    <source>
        <strain evidence="5 6">DSM 108284</strain>
    </source>
</reference>
<evidence type="ECO:0000256" key="3">
    <source>
        <dbReference type="ARBA" id="ARBA00022989"/>
    </source>
</evidence>
<evidence type="ECO:0008006" key="7">
    <source>
        <dbReference type="Google" id="ProtNLM"/>
    </source>
</evidence>
<dbReference type="GO" id="GO:0005789">
    <property type="term" value="C:endoplasmic reticulum membrane"/>
    <property type="evidence" value="ECO:0007669"/>
    <property type="project" value="InterPro"/>
</dbReference>
<name>A0A4Z0A495_9AGAM</name>
<dbReference type="STRING" id="135208.A0A4Z0A495"/>
<dbReference type="InterPro" id="IPR007203">
    <property type="entry name" value="ORMDL"/>
</dbReference>
<sequence length="231" mass="25551">MSGLSPPNIKLPALSIHTSEGGHVRRGRSGSLLKVEKVDSSQEEVLDQSAYGSNINAEWVNRKGAWVIHLVLIAAGKLVIDTIPGMTQQISWTTVNLCYLALSYLMFHGVTGIPFHNELHGGAYDDLTLWEQIDEGAQNTPSKKWLFAVPVFLFLASTHYTNYNPWMFAINLTALILVLIPKLPMVGPPSARAFHDRRPIRHGNANDASLPHVGHEYAAPGRSSAADYYYY</sequence>
<dbReference type="OrthoDB" id="1932233at2759"/>
<comment type="caution">
    <text evidence="5">The sequence shown here is derived from an EMBL/GenBank/DDBJ whole genome shotgun (WGS) entry which is preliminary data.</text>
</comment>
<evidence type="ECO:0000256" key="2">
    <source>
        <dbReference type="ARBA" id="ARBA00022692"/>
    </source>
</evidence>
<evidence type="ECO:0000256" key="4">
    <source>
        <dbReference type="ARBA" id="ARBA00023136"/>
    </source>
</evidence>
<accession>A0A4Z0A495</accession>
<gene>
    <name evidence="5" type="ORF">EWM64_g3496</name>
</gene>
<dbReference type="Pfam" id="PF04061">
    <property type="entry name" value="ORMDL"/>
    <property type="match status" value="1"/>
</dbReference>